<proteinExistence type="predicted"/>
<dbReference type="RefSeq" id="WP_141282779.1">
    <property type="nucleotide sequence ID" value="NZ_BAAARZ010000095.1"/>
</dbReference>
<name>A0A4Y3WXP1_9PSEU</name>
<feature type="transmembrane region" description="Helical" evidence="1">
    <location>
        <begin position="38"/>
        <end position="56"/>
    </location>
</feature>
<dbReference type="Pfam" id="PF04087">
    <property type="entry name" value="DUF389"/>
    <property type="match status" value="1"/>
</dbReference>
<keyword evidence="1" id="KW-0812">Transmembrane</keyword>
<feature type="transmembrane region" description="Helical" evidence="1">
    <location>
        <begin position="90"/>
        <end position="112"/>
    </location>
</feature>
<dbReference type="Proteomes" id="UP000320338">
    <property type="component" value="Unassembled WGS sequence"/>
</dbReference>
<feature type="transmembrane region" description="Helical" evidence="1">
    <location>
        <begin position="62"/>
        <end position="83"/>
    </location>
</feature>
<accession>A0A4Y3WXP1</accession>
<dbReference type="InterPro" id="IPR005240">
    <property type="entry name" value="DUF389"/>
</dbReference>
<keyword evidence="1" id="KW-0472">Membrane</keyword>
<evidence type="ECO:0000313" key="2">
    <source>
        <dbReference type="EMBL" id="GEC22890.1"/>
    </source>
</evidence>
<feature type="transmembrane region" description="Helical" evidence="1">
    <location>
        <begin position="156"/>
        <end position="179"/>
    </location>
</feature>
<evidence type="ECO:0000313" key="3">
    <source>
        <dbReference type="Proteomes" id="UP000320338"/>
    </source>
</evidence>
<organism evidence="2 3">
    <name type="scientific">Pseudonocardia hydrocarbonoxydans</name>
    <dbReference type="NCBI Taxonomy" id="76726"/>
    <lineage>
        <taxon>Bacteria</taxon>
        <taxon>Bacillati</taxon>
        <taxon>Actinomycetota</taxon>
        <taxon>Actinomycetes</taxon>
        <taxon>Pseudonocardiales</taxon>
        <taxon>Pseudonocardiaceae</taxon>
        <taxon>Pseudonocardia</taxon>
    </lineage>
</organism>
<dbReference type="PANTHER" id="PTHR20992:SF9">
    <property type="entry name" value="AT15442P-RELATED"/>
    <property type="match status" value="1"/>
</dbReference>
<dbReference type="PANTHER" id="PTHR20992">
    <property type="entry name" value="AT15442P-RELATED"/>
    <property type="match status" value="1"/>
</dbReference>
<keyword evidence="3" id="KW-1185">Reference proteome</keyword>
<protein>
    <submittedName>
        <fullName evidence="2">Membrane protein</fullName>
    </submittedName>
</protein>
<feature type="transmembrane region" description="Helical" evidence="1">
    <location>
        <begin position="191"/>
        <end position="212"/>
    </location>
</feature>
<evidence type="ECO:0000256" key="1">
    <source>
        <dbReference type="SAM" id="Phobius"/>
    </source>
</evidence>
<comment type="caution">
    <text evidence="2">The sequence shown here is derived from an EMBL/GenBank/DDBJ whole genome shotgun (WGS) entry which is preliminary data.</text>
</comment>
<dbReference type="AlphaFoldDB" id="A0A4Y3WXP1"/>
<sequence>MLTALRVRILPEAQRRTLDELSDDLELRTGDVRAKSSAFWTMLTLSGIVAAAGIMSDSTATVIGAMIIAPLSTPIMGIALAAVKRRRNGSVAFVLAGAALVVLIGVLAAAVLPGSYELTDNSQITARISPGLLDLVAAQATGLAGAVALTRRDVAAVLPGVAIAISLVPPLAVVGICLGRGAFDLAAGASLLFLSNLVALVLAGMFVFAVLGYPSELVTDGSRGTNRTYVTFAVLAVVLGIPLVLNTVFSGLVSSWEAAIQRAGVQWLATAPGSSVDGVDLHSATFRLRVQTPGALPPTDRLLSSLAGEVPDGLRLEIVSSRGETIDAGTVGG</sequence>
<gene>
    <name evidence="2" type="ORF">PHY01_51730</name>
</gene>
<dbReference type="EMBL" id="BJNG01000063">
    <property type="protein sequence ID" value="GEC22890.1"/>
    <property type="molecule type" value="Genomic_DNA"/>
</dbReference>
<reference evidence="2 3" key="1">
    <citation type="submission" date="2019-06" db="EMBL/GenBank/DDBJ databases">
        <title>Whole genome shotgun sequence of Pseudonocardia hydrocarbonoxydans NBRC 14498.</title>
        <authorList>
            <person name="Hosoyama A."/>
            <person name="Uohara A."/>
            <person name="Ohji S."/>
            <person name="Ichikawa N."/>
        </authorList>
    </citation>
    <scope>NUCLEOTIDE SEQUENCE [LARGE SCALE GENOMIC DNA]</scope>
    <source>
        <strain evidence="2 3">NBRC 14498</strain>
    </source>
</reference>
<keyword evidence="1" id="KW-1133">Transmembrane helix</keyword>
<feature type="transmembrane region" description="Helical" evidence="1">
    <location>
        <begin position="232"/>
        <end position="253"/>
    </location>
</feature>
<dbReference type="OrthoDB" id="9790659at2"/>